<evidence type="ECO:0000313" key="9">
    <source>
        <dbReference type="Proteomes" id="UP000663891"/>
    </source>
</evidence>
<dbReference type="GO" id="GO:0000977">
    <property type="term" value="F:RNA polymerase II transcription regulatory region sequence-specific DNA binding"/>
    <property type="evidence" value="ECO:0007669"/>
    <property type="project" value="TreeGrafter"/>
</dbReference>
<name>A0A814JC65_9BILA</name>
<keyword evidence="3 5" id="KW-0371">Homeobox</keyword>
<dbReference type="GO" id="GO:0005634">
    <property type="term" value="C:nucleus"/>
    <property type="evidence" value="ECO:0007669"/>
    <property type="project" value="UniProtKB-SubCell"/>
</dbReference>
<sequence length="227" mass="25963">PEKRPITSTPHPTNKPRVNFHSIESLAISSFTPISSPCQNHDDTGYNSSISISHVTKTSERKSRRKLSDWQSWYLCQIYAQNRYPSPSEQEQIASQLALPTSSIRICCSPEKRPITSTPHPTNKPRVNFHSIESLAISSFTPISSPCQKHDDTGYNSSISISHVTKTSERKSRRKLSDWQSWYLCQIYAQNRYPSPTEQEQIASQLALPTSSIRIWFQNHRARYGKK</sequence>
<dbReference type="InterPro" id="IPR001356">
    <property type="entry name" value="HD"/>
</dbReference>
<dbReference type="Pfam" id="PF00046">
    <property type="entry name" value="Homeodomain"/>
    <property type="match status" value="2"/>
</dbReference>
<dbReference type="OrthoDB" id="3225452at2759"/>
<proteinExistence type="predicted"/>
<dbReference type="GO" id="GO:0000981">
    <property type="term" value="F:DNA-binding transcription factor activity, RNA polymerase II-specific"/>
    <property type="evidence" value="ECO:0007669"/>
    <property type="project" value="TreeGrafter"/>
</dbReference>
<evidence type="ECO:0000256" key="3">
    <source>
        <dbReference type="ARBA" id="ARBA00023155"/>
    </source>
</evidence>
<evidence type="ECO:0000256" key="1">
    <source>
        <dbReference type="ARBA" id="ARBA00004123"/>
    </source>
</evidence>
<dbReference type="InterPro" id="IPR051306">
    <property type="entry name" value="Homeobox_regulator"/>
</dbReference>
<keyword evidence="2 5" id="KW-0238">DNA-binding</keyword>
<evidence type="ECO:0000256" key="2">
    <source>
        <dbReference type="ARBA" id="ARBA00023125"/>
    </source>
</evidence>
<feature type="domain" description="Homeobox" evidence="7">
    <location>
        <begin position="167"/>
        <end position="227"/>
    </location>
</feature>
<comment type="subcellular location">
    <subcellularLocation>
        <location evidence="1 5 6">Nucleus</location>
    </subcellularLocation>
</comment>
<dbReference type="SMART" id="SM00389">
    <property type="entry name" value="HOX"/>
    <property type="match status" value="2"/>
</dbReference>
<dbReference type="PANTHER" id="PTHR46123:SF3">
    <property type="entry name" value="DOUBLE HOMEOBOX PROTEIN 1-RELATED"/>
    <property type="match status" value="1"/>
</dbReference>
<feature type="non-terminal residue" evidence="8">
    <location>
        <position position="227"/>
    </location>
</feature>
<reference evidence="8" key="1">
    <citation type="submission" date="2021-02" db="EMBL/GenBank/DDBJ databases">
        <authorList>
            <person name="Nowell W R."/>
        </authorList>
    </citation>
    <scope>NUCLEOTIDE SEQUENCE</scope>
</reference>
<gene>
    <name evidence="8" type="ORF">VCS650_LOCUS16576</name>
</gene>
<dbReference type="PROSITE" id="PS50071">
    <property type="entry name" value="HOMEOBOX_2"/>
    <property type="match status" value="1"/>
</dbReference>
<dbReference type="CDD" id="cd00086">
    <property type="entry name" value="homeodomain"/>
    <property type="match status" value="1"/>
</dbReference>
<dbReference type="SUPFAM" id="SSF46689">
    <property type="entry name" value="Homeodomain-like"/>
    <property type="match status" value="2"/>
</dbReference>
<dbReference type="EMBL" id="CAJNON010000148">
    <property type="protein sequence ID" value="CAF1035560.1"/>
    <property type="molecule type" value="Genomic_DNA"/>
</dbReference>
<organism evidence="8 9">
    <name type="scientific">Adineta steineri</name>
    <dbReference type="NCBI Taxonomy" id="433720"/>
    <lineage>
        <taxon>Eukaryota</taxon>
        <taxon>Metazoa</taxon>
        <taxon>Spiralia</taxon>
        <taxon>Gnathifera</taxon>
        <taxon>Rotifera</taxon>
        <taxon>Eurotatoria</taxon>
        <taxon>Bdelloidea</taxon>
        <taxon>Adinetida</taxon>
        <taxon>Adinetidae</taxon>
        <taxon>Adineta</taxon>
    </lineage>
</organism>
<protein>
    <recommendedName>
        <fullName evidence="7">Homeobox domain-containing protein</fullName>
    </recommendedName>
</protein>
<dbReference type="Proteomes" id="UP000663891">
    <property type="component" value="Unassembled WGS sequence"/>
</dbReference>
<evidence type="ECO:0000256" key="5">
    <source>
        <dbReference type="PROSITE-ProRule" id="PRU00108"/>
    </source>
</evidence>
<evidence type="ECO:0000256" key="6">
    <source>
        <dbReference type="RuleBase" id="RU000682"/>
    </source>
</evidence>
<dbReference type="PANTHER" id="PTHR46123">
    <property type="entry name" value="MIX-TYPE HOMEOBOX GENE 1-RELATED"/>
    <property type="match status" value="1"/>
</dbReference>
<dbReference type="InterPro" id="IPR009057">
    <property type="entry name" value="Homeodomain-like_sf"/>
</dbReference>
<evidence type="ECO:0000313" key="8">
    <source>
        <dbReference type="EMBL" id="CAF1035560.1"/>
    </source>
</evidence>
<dbReference type="AlphaFoldDB" id="A0A814JC65"/>
<dbReference type="Gene3D" id="1.10.10.60">
    <property type="entry name" value="Homeodomain-like"/>
    <property type="match status" value="2"/>
</dbReference>
<keyword evidence="4 5" id="KW-0539">Nucleus</keyword>
<comment type="caution">
    <text evidence="8">The sequence shown here is derived from an EMBL/GenBank/DDBJ whole genome shotgun (WGS) entry which is preliminary data.</text>
</comment>
<evidence type="ECO:0000256" key="4">
    <source>
        <dbReference type="ARBA" id="ARBA00023242"/>
    </source>
</evidence>
<evidence type="ECO:0000259" key="7">
    <source>
        <dbReference type="PROSITE" id="PS50071"/>
    </source>
</evidence>
<accession>A0A814JC65</accession>